<evidence type="ECO:0000313" key="3">
    <source>
        <dbReference type="Proteomes" id="UP001355207"/>
    </source>
</evidence>
<proteinExistence type="predicted"/>
<feature type="compositionally biased region" description="Low complexity" evidence="1">
    <location>
        <begin position="89"/>
        <end position="116"/>
    </location>
</feature>
<organism evidence="2 3">
    <name type="scientific">Kwoniella dendrophila CBS 6074</name>
    <dbReference type="NCBI Taxonomy" id="1295534"/>
    <lineage>
        <taxon>Eukaryota</taxon>
        <taxon>Fungi</taxon>
        <taxon>Dikarya</taxon>
        <taxon>Basidiomycota</taxon>
        <taxon>Agaricomycotina</taxon>
        <taxon>Tremellomycetes</taxon>
        <taxon>Tremellales</taxon>
        <taxon>Cryptococcaceae</taxon>
        <taxon>Kwoniella</taxon>
    </lineage>
</organism>
<feature type="compositionally biased region" description="Low complexity" evidence="1">
    <location>
        <begin position="57"/>
        <end position="80"/>
    </location>
</feature>
<dbReference type="EMBL" id="CP144101">
    <property type="protein sequence ID" value="WWC88713.1"/>
    <property type="molecule type" value="Genomic_DNA"/>
</dbReference>
<accession>A0AAX4JV15</accession>
<feature type="compositionally biased region" description="Polar residues" evidence="1">
    <location>
        <begin position="7"/>
        <end position="56"/>
    </location>
</feature>
<feature type="compositionally biased region" description="Low complexity" evidence="1">
    <location>
        <begin position="214"/>
        <end position="226"/>
    </location>
</feature>
<dbReference type="Proteomes" id="UP001355207">
    <property type="component" value="Chromosome 4"/>
</dbReference>
<feature type="region of interest" description="Disordered" evidence="1">
    <location>
        <begin position="213"/>
        <end position="235"/>
    </location>
</feature>
<dbReference type="AlphaFoldDB" id="A0AAX4JV15"/>
<feature type="compositionally biased region" description="Low complexity" evidence="1">
    <location>
        <begin position="123"/>
        <end position="133"/>
    </location>
</feature>
<evidence type="ECO:0000256" key="1">
    <source>
        <dbReference type="SAM" id="MobiDB-lite"/>
    </source>
</evidence>
<dbReference type="GeneID" id="91094296"/>
<feature type="region of interest" description="Disordered" evidence="1">
    <location>
        <begin position="1"/>
        <end position="135"/>
    </location>
</feature>
<reference evidence="2 3" key="1">
    <citation type="submission" date="2024-01" db="EMBL/GenBank/DDBJ databases">
        <title>Comparative genomics of Cryptococcus and Kwoniella reveals pathogenesis evolution and contrasting modes of karyotype evolution via chromosome fusion or intercentromeric recombination.</title>
        <authorList>
            <person name="Coelho M.A."/>
            <person name="David-Palma M."/>
            <person name="Shea T."/>
            <person name="Bowers K."/>
            <person name="McGinley-Smith S."/>
            <person name="Mohammad A.W."/>
            <person name="Gnirke A."/>
            <person name="Yurkov A.M."/>
            <person name="Nowrousian M."/>
            <person name="Sun S."/>
            <person name="Cuomo C.A."/>
            <person name="Heitman J."/>
        </authorList>
    </citation>
    <scope>NUCLEOTIDE SEQUENCE [LARGE SCALE GENOMIC DNA]</scope>
    <source>
        <strain evidence="2 3">CBS 6074</strain>
    </source>
</reference>
<keyword evidence="3" id="KW-1185">Reference proteome</keyword>
<protein>
    <submittedName>
        <fullName evidence="2">Uncharacterized protein</fullName>
    </submittedName>
</protein>
<gene>
    <name evidence="2" type="ORF">L201_003626</name>
</gene>
<dbReference type="RefSeq" id="XP_066075476.1">
    <property type="nucleotide sequence ID" value="XM_066219379.1"/>
</dbReference>
<sequence>MLRDPSSRPQAPFITSSPHAQFYSTPISAPSPQCITQKASIFNSYPTPPATTSNGLSQPTPIPSFTSQQQQQQQYQSYSVPPTPMINAPSSSSSRPTFRQSQSQQIPLISSSSSISRPKVLKKSSGSTTQKQKNVQMSLELKVEKAKGFHAFFVPLCKNLPPAPPCSPVNNHGTHGQTQTINQNTNSIDYFGGCWNKSKSNDQWVEDISNSLKNNNNHQQQTYNTNGDGMEVDTH</sequence>
<name>A0AAX4JV15_9TREE</name>
<evidence type="ECO:0000313" key="2">
    <source>
        <dbReference type="EMBL" id="WWC88713.1"/>
    </source>
</evidence>